<organism evidence="1 2">
    <name type="scientific">Bradyrhizobium canariense</name>
    <dbReference type="NCBI Taxonomy" id="255045"/>
    <lineage>
        <taxon>Bacteria</taxon>
        <taxon>Pseudomonadati</taxon>
        <taxon>Pseudomonadota</taxon>
        <taxon>Alphaproteobacteria</taxon>
        <taxon>Hyphomicrobiales</taxon>
        <taxon>Nitrobacteraceae</taxon>
        <taxon>Bradyrhizobium</taxon>
    </lineage>
</organism>
<gene>
    <name evidence="1" type="ORF">SAMN05444158_1495</name>
</gene>
<dbReference type="Proteomes" id="UP000243904">
    <property type="component" value="Chromosome I"/>
</dbReference>
<evidence type="ECO:0000313" key="1">
    <source>
        <dbReference type="EMBL" id="SDS25702.1"/>
    </source>
</evidence>
<keyword evidence="2" id="KW-1185">Reference proteome</keyword>
<name>A0A1H1QQD4_9BRAD</name>
<proteinExistence type="predicted"/>
<sequence>MLAEKFFLFLETLRSQNHPDGSPIVVSTARHVPIRLPSGSGK</sequence>
<reference evidence="2" key="1">
    <citation type="submission" date="2016-10" db="EMBL/GenBank/DDBJ databases">
        <authorList>
            <person name="Varghese N."/>
            <person name="Submissions S."/>
        </authorList>
    </citation>
    <scope>NUCLEOTIDE SEQUENCE [LARGE SCALE GENOMIC DNA]</scope>
    <source>
        <strain evidence="2">GAS369</strain>
    </source>
</reference>
<evidence type="ECO:0000313" key="2">
    <source>
        <dbReference type="Proteomes" id="UP000243904"/>
    </source>
</evidence>
<dbReference type="AlphaFoldDB" id="A0A1H1QQD4"/>
<protein>
    <submittedName>
        <fullName evidence="1">Uncharacterized protein</fullName>
    </submittedName>
</protein>
<dbReference type="EMBL" id="LT629750">
    <property type="protein sequence ID" value="SDS25702.1"/>
    <property type="molecule type" value="Genomic_DNA"/>
</dbReference>
<accession>A0A1H1QQD4</accession>